<dbReference type="GO" id="GO:0003677">
    <property type="term" value="F:DNA binding"/>
    <property type="evidence" value="ECO:0007669"/>
    <property type="project" value="InterPro"/>
</dbReference>
<dbReference type="AlphaFoldDB" id="A0A645CEY7"/>
<proteinExistence type="predicted"/>
<dbReference type="GO" id="GO:0016987">
    <property type="term" value="F:sigma factor activity"/>
    <property type="evidence" value="ECO:0007669"/>
    <property type="project" value="InterPro"/>
</dbReference>
<protein>
    <recommendedName>
        <fullName evidence="1">RNA polymerase sigma factor 70 region 4 type 2 domain-containing protein</fullName>
    </recommendedName>
</protein>
<feature type="domain" description="RNA polymerase sigma factor 70 region 4 type 2" evidence="1">
    <location>
        <begin position="1"/>
        <end position="47"/>
    </location>
</feature>
<dbReference type="InterPro" id="IPR013324">
    <property type="entry name" value="RNA_pol_sigma_r3/r4-like"/>
</dbReference>
<sequence>MAKLGSEQRTSIEYFYYESKSYADIVSLTGYTLEKVKSYIQNGKRNLKNCILRLRALNEEQRVQTRNT</sequence>
<evidence type="ECO:0000259" key="1">
    <source>
        <dbReference type="Pfam" id="PF08281"/>
    </source>
</evidence>
<gene>
    <name evidence="2" type="ORF">SDC9_122461</name>
</gene>
<organism evidence="2">
    <name type="scientific">bioreactor metagenome</name>
    <dbReference type="NCBI Taxonomy" id="1076179"/>
    <lineage>
        <taxon>unclassified sequences</taxon>
        <taxon>metagenomes</taxon>
        <taxon>ecological metagenomes</taxon>
    </lineage>
</organism>
<comment type="caution">
    <text evidence="2">The sequence shown here is derived from an EMBL/GenBank/DDBJ whole genome shotgun (WGS) entry which is preliminary data.</text>
</comment>
<accession>A0A645CEY7</accession>
<dbReference type="InterPro" id="IPR013249">
    <property type="entry name" value="RNA_pol_sigma70_r4_t2"/>
</dbReference>
<evidence type="ECO:0000313" key="2">
    <source>
        <dbReference type="EMBL" id="MPM75468.1"/>
    </source>
</evidence>
<dbReference type="Pfam" id="PF08281">
    <property type="entry name" value="Sigma70_r4_2"/>
    <property type="match status" value="1"/>
</dbReference>
<reference evidence="2" key="1">
    <citation type="submission" date="2019-08" db="EMBL/GenBank/DDBJ databases">
        <authorList>
            <person name="Kucharzyk K."/>
            <person name="Murdoch R.W."/>
            <person name="Higgins S."/>
            <person name="Loffler F."/>
        </authorList>
    </citation>
    <scope>NUCLEOTIDE SEQUENCE</scope>
</reference>
<name>A0A645CEY7_9ZZZZ</name>
<dbReference type="GO" id="GO:0006352">
    <property type="term" value="P:DNA-templated transcription initiation"/>
    <property type="evidence" value="ECO:0007669"/>
    <property type="project" value="InterPro"/>
</dbReference>
<dbReference type="EMBL" id="VSSQ01026644">
    <property type="protein sequence ID" value="MPM75468.1"/>
    <property type="molecule type" value="Genomic_DNA"/>
</dbReference>
<dbReference type="InterPro" id="IPR036388">
    <property type="entry name" value="WH-like_DNA-bd_sf"/>
</dbReference>
<dbReference type="Gene3D" id="1.10.10.10">
    <property type="entry name" value="Winged helix-like DNA-binding domain superfamily/Winged helix DNA-binding domain"/>
    <property type="match status" value="1"/>
</dbReference>
<dbReference type="SUPFAM" id="SSF88659">
    <property type="entry name" value="Sigma3 and sigma4 domains of RNA polymerase sigma factors"/>
    <property type="match status" value="1"/>
</dbReference>